<dbReference type="EMBL" id="FMZH01000013">
    <property type="protein sequence ID" value="SDE19350.1"/>
    <property type="molecule type" value="Genomic_DNA"/>
</dbReference>
<dbReference type="Proteomes" id="UP000199455">
    <property type="component" value="Unassembled WGS sequence"/>
</dbReference>
<evidence type="ECO:0000259" key="2">
    <source>
        <dbReference type="Pfam" id="PF03713"/>
    </source>
</evidence>
<feature type="transmembrane region" description="Helical" evidence="1">
    <location>
        <begin position="9"/>
        <end position="28"/>
    </location>
</feature>
<name>A0A1G7AXF8_9SPHI</name>
<gene>
    <name evidence="3" type="ORF">SAMN04488024_11386</name>
</gene>
<dbReference type="PANTHER" id="PTHR36933:SF1">
    <property type="entry name" value="SLL0788 PROTEIN"/>
    <property type="match status" value="1"/>
</dbReference>
<organism evidence="3 4">
    <name type="scientific">Pedobacter soli</name>
    <dbReference type="NCBI Taxonomy" id="390242"/>
    <lineage>
        <taxon>Bacteria</taxon>
        <taxon>Pseudomonadati</taxon>
        <taxon>Bacteroidota</taxon>
        <taxon>Sphingobacteriia</taxon>
        <taxon>Sphingobacteriales</taxon>
        <taxon>Sphingobacteriaceae</taxon>
        <taxon>Pedobacter</taxon>
    </lineage>
</organism>
<evidence type="ECO:0000313" key="3">
    <source>
        <dbReference type="EMBL" id="SDE19350.1"/>
    </source>
</evidence>
<protein>
    <recommendedName>
        <fullName evidence="2">DUF305 domain-containing protein</fullName>
    </recommendedName>
</protein>
<accession>A0A1G7AXF8</accession>
<keyword evidence="1" id="KW-0472">Membrane</keyword>
<dbReference type="PANTHER" id="PTHR36933">
    <property type="entry name" value="SLL0788 PROTEIN"/>
    <property type="match status" value="1"/>
</dbReference>
<dbReference type="AlphaFoldDB" id="A0A1G7AXF8"/>
<keyword evidence="4" id="KW-1185">Reference proteome</keyword>
<feature type="transmembrane region" description="Helical" evidence="1">
    <location>
        <begin position="70"/>
        <end position="87"/>
    </location>
</feature>
<dbReference type="Gene3D" id="1.20.1260.10">
    <property type="match status" value="1"/>
</dbReference>
<reference evidence="4" key="1">
    <citation type="submission" date="2016-10" db="EMBL/GenBank/DDBJ databases">
        <authorList>
            <person name="Varghese N."/>
            <person name="Submissions S."/>
        </authorList>
    </citation>
    <scope>NUCLEOTIDE SEQUENCE [LARGE SCALE GENOMIC DNA]</scope>
    <source>
        <strain evidence="4">DSM 18609</strain>
    </source>
</reference>
<evidence type="ECO:0000256" key="1">
    <source>
        <dbReference type="SAM" id="Phobius"/>
    </source>
</evidence>
<feature type="transmembrane region" description="Helical" evidence="1">
    <location>
        <begin position="34"/>
        <end position="58"/>
    </location>
</feature>
<dbReference type="Pfam" id="PF03713">
    <property type="entry name" value="DUF305"/>
    <property type="match status" value="1"/>
</dbReference>
<evidence type="ECO:0000313" key="4">
    <source>
        <dbReference type="Proteomes" id="UP000199455"/>
    </source>
</evidence>
<proteinExistence type="predicted"/>
<sequence length="165" mass="18724">MKTNSYKTFGLMLSLSFFIMYGVMFLNVDDISHVYLSITRTYMTLLMIAPMAVLMLSLMPMMYKNKKLNGIIYISAVAIFVIGLWMLRRQAAVTDAQYIRAMIPHHSSAIMTSSHADLKDPELKNLAASIISSQEQEIRQMKAILERLHAQAAGTDKKMVSFYSK</sequence>
<feature type="domain" description="DUF305" evidence="2">
    <location>
        <begin position="90"/>
        <end position="145"/>
    </location>
</feature>
<dbReference type="STRING" id="390242.SAMN04488024_11386"/>
<keyword evidence="1" id="KW-0812">Transmembrane</keyword>
<dbReference type="RefSeq" id="WP_090772299.1">
    <property type="nucleotide sequence ID" value="NZ_FMZH01000013.1"/>
</dbReference>
<dbReference type="InterPro" id="IPR012347">
    <property type="entry name" value="Ferritin-like"/>
</dbReference>
<dbReference type="InterPro" id="IPR005183">
    <property type="entry name" value="DUF305_CopM-like"/>
</dbReference>
<keyword evidence="1" id="KW-1133">Transmembrane helix</keyword>